<protein>
    <recommendedName>
        <fullName evidence="4 10">Phosphoglycerate kinase</fullName>
        <ecNumber evidence="4 10">2.7.2.3</ecNumber>
    </recommendedName>
</protein>
<dbReference type="OrthoDB" id="9808460at2"/>
<dbReference type="PANTHER" id="PTHR11406">
    <property type="entry name" value="PHOSPHOGLYCERATE KINASE"/>
    <property type="match status" value="1"/>
</dbReference>
<dbReference type="PRINTS" id="PR00477">
    <property type="entry name" value="PHGLYCKINASE"/>
</dbReference>
<dbReference type="PANTHER" id="PTHR11406:SF23">
    <property type="entry name" value="PHOSPHOGLYCERATE KINASE 1, CHLOROPLASTIC-RELATED"/>
    <property type="match status" value="1"/>
</dbReference>
<dbReference type="PATRIC" id="fig|1133592.3.peg.60"/>
<dbReference type="GO" id="GO:0006096">
    <property type="term" value="P:glycolytic process"/>
    <property type="evidence" value="ECO:0007669"/>
    <property type="project" value="UniProtKB-UniPathway"/>
</dbReference>
<dbReference type="SUPFAM" id="SSF53748">
    <property type="entry name" value="Phosphoglycerate kinase"/>
    <property type="match status" value="1"/>
</dbReference>
<dbReference type="STRING" id="1133592.ASNER_067"/>
<evidence type="ECO:0000256" key="4">
    <source>
        <dbReference type="ARBA" id="ARBA00013061"/>
    </source>
</evidence>
<reference evidence="11 12" key="1">
    <citation type="journal article" date="2013" name="Environ. Microbiol.">
        <title>The nutrient supplying capabilities of Uzinura, an endosymbiont of armoured scale insects.</title>
        <authorList>
            <person name="Sabree Z.L."/>
            <person name="Huang C.Y."/>
            <person name="Okusu A."/>
            <person name="Moran N.A."/>
            <person name="Normark B.B."/>
        </authorList>
    </citation>
    <scope>NUCLEOTIDE SEQUENCE [LARGE SCALE GENOMIC DNA]</scope>
    <source>
        <strain evidence="11 12">ASNER</strain>
    </source>
</reference>
<evidence type="ECO:0000256" key="1">
    <source>
        <dbReference type="ARBA" id="ARBA00000642"/>
    </source>
</evidence>
<organism evidence="11 12">
    <name type="scientific">Candidatus Uzinura diaspidicola str. ASNER</name>
    <dbReference type="NCBI Taxonomy" id="1133592"/>
    <lineage>
        <taxon>Bacteria</taxon>
        <taxon>Pseudomonadati</taxon>
        <taxon>Bacteroidota</taxon>
        <taxon>Flavobacteriia</taxon>
        <taxon>Flavobacteriales</taxon>
        <taxon>Candidatus Uzinura</taxon>
    </lineage>
</organism>
<dbReference type="GO" id="GO:0005829">
    <property type="term" value="C:cytosol"/>
    <property type="evidence" value="ECO:0007669"/>
    <property type="project" value="TreeGrafter"/>
</dbReference>
<evidence type="ECO:0000256" key="2">
    <source>
        <dbReference type="ARBA" id="ARBA00004838"/>
    </source>
</evidence>
<gene>
    <name evidence="11" type="primary">pgk</name>
    <name evidence="11" type="ORF">ASNER_067</name>
</gene>
<dbReference type="KEGG" id="udi:ASNER_067"/>
<dbReference type="InterPro" id="IPR015824">
    <property type="entry name" value="Phosphoglycerate_kinase_N"/>
</dbReference>
<keyword evidence="7 10" id="KW-0418">Kinase</keyword>
<evidence type="ECO:0000256" key="10">
    <source>
        <dbReference type="RuleBase" id="RU000532"/>
    </source>
</evidence>
<evidence type="ECO:0000256" key="8">
    <source>
        <dbReference type="ARBA" id="ARBA00022840"/>
    </source>
</evidence>
<keyword evidence="6" id="KW-0547">Nucleotide-binding</keyword>
<comment type="catalytic activity">
    <reaction evidence="1 10">
        <text>(2R)-3-phosphoglycerate + ATP = (2R)-3-phospho-glyceroyl phosphate + ADP</text>
        <dbReference type="Rhea" id="RHEA:14801"/>
        <dbReference type="ChEBI" id="CHEBI:30616"/>
        <dbReference type="ChEBI" id="CHEBI:57604"/>
        <dbReference type="ChEBI" id="CHEBI:58272"/>
        <dbReference type="ChEBI" id="CHEBI:456216"/>
        <dbReference type="EC" id="2.7.2.3"/>
    </reaction>
</comment>
<keyword evidence="5 10" id="KW-0808">Transferase</keyword>
<evidence type="ECO:0000313" key="12">
    <source>
        <dbReference type="Proteomes" id="UP000011174"/>
    </source>
</evidence>
<name>L7VK39_9FLAO</name>
<sequence length="336" mass="38010">MKTIANFYFLNKIPIIRVDFNVPHNNLFSRLYKIIISDRVQKTILISHLGLSHGEISNKFSLINIIPYLQKALKIQVQKCKEIIGNIIHRIILKNIRFFKEEDGNEVFAKQLSHIYVNDAFGVSHRSQTPITKITKFFPSLKYFVIYGKKPITAIIGGAKVSSKIFLLVNILPLRDHLLIAGGMAYNFIKILEGRVGNSIIDYYKNKSLRKKNHVDLPIDVIISDAMNKDANIKEQFAKKISKGWMGLDIGRKSIHEFTKVINRSLSIFWNGPLRVFYITNFSNGTSKGAFSMVGGGESILSRKKYKYKISYISTGGVAMLAILKGKNLPGVSVNN</sequence>
<dbReference type="Pfam" id="PF00162">
    <property type="entry name" value="PGK"/>
    <property type="match status" value="1"/>
</dbReference>
<evidence type="ECO:0000256" key="7">
    <source>
        <dbReference type="ARBA" id="ARBA00022777"/>
    </source>
</evidence>
<evidence type="ECO:0000313" key="11">
    <source>
        <dbReference type="EMBL" id="AGC66841.1"/>
    </source>
</evidence>
<evidence type="ECO:0000256" key="3">
    <source>
        <dbReference type="ARBA" id="ARBA00008982"/>
    </source>
</evidence>
<evidence type="ECO:0000256" key="9">
    <source>
        <dbReference type="ARBA" id="ARBA00023152"/>
    </source>
</evidence>
<dbReference type="EMBL" id="CP003263">
    <property type="protein sequence ID" value="AGC66841.1"/>
    <property type="molecule type" value="Genomic_DNA"/>
</dbReference>
<dbReference type="GO" id="GO:0004618">
    <property type="term" value="F:phosphoglycerate kinase activity"/>
    <property type="evidence" value="ECO:0007669"/>
    <property type="project" value="UniProtKB-EC"/>
</dbReference>
<dbReference type="GO" id="GO:0006094">
    <property type="term" value="P:gluconeogenesis"/>
    <property type="evidence" value="ECO:0007669"/>
    <property type="project" value="TreeGrafter"/>
</dbReference>
<dbReference type="UniPathway" id="UPA00109">
    <property type="reaction ID" value="UER00185"/>
</dbReference>
<dbReference type="EC" id="2.7.2.3" evidence="4 10"/>
<dbReference type="AlphaFoldDB" id="L7VK39"/>
<evidence type="ECO:0000256" key="5">
    <source>
        <dbReference type="ARBA" id="ARBA00022679"/>
    </source>
</evidence>
<comment type="pathway">
    <text evidence="2">Carbohydrate degradation; glycolysis; pyruvate from D-glyceraldehyde 3-phosphate: step 2/5.</text>
</comment>
<dbReference type="GO" id="GO:0043531">
    <property type="term" value="F:ADP binding"/>
    <property type="evidence" value="ECO:0007669"/>
    <property type="project" value="TreeGrafter"/>
</dbReference>
<dbReference type="Proteomes" id="UP000011174">
    <property type="component" value="Chromosome"/>
</dbReference>
<dbReference type="HOGENOM" id="CLU_025427_0_2_10"/>
<keyword evidence="9" id="KW-0324">Glycolysis</keyword>
<comment type="similarity">
    <text evidence="3 10">Belongs to the phosphoglycerate kinase family.</text>
</comment>
<accession>L7VK39</accession>
<proteinExistence type="inferred from homology"/>
<keyword evidence="8" id="KW-0067">ATP-binding</keyword>
<keyword evidence="12" id="KW-1185">Reference proteome</keyword>
<evidence type="ECO:0000256" key="6">
    <source>
        <dbReference type="ARBA" id="ARBA00022741"/>
    </source>
</evidence>
<dbReference type="Gene3D" id="3.40.50.1260">
    <property type="entry name" value="Phosphoglycerate kinase, N-terminal domain"/>
    <property type="match status" value="2"/>
</dbReference>
<dbReference type="GO" id="GO:0005524">
    <property type="term" value="F:ATP binding"/>
    <property type="evidence" value="ECO:0007669"/>
    <property type="project" value="UniProtKB-KW"/>
</dbReference>
<dbReference type="FunFam" id="3.40.50.1260:FF:000031">
    <property type="entry name" value="Phosphoglycerate kinase 1"/>
    <property type="match status" value="1"/>
</dbReference>
<dbReference type="InterPro" id="IPR001576">
    <property type="entry name" value="Phosphoglycerate_kinase"/>
</dbReference>
<dbReference type="InterPro" id="IPR036043">
    <property type="entry name" value="Phosphoglycerate_kinase_sf"/>
</dbReference>